<reference evidence="3" key="1">
    <citation type="journal article" date="2020" name="Nature">
        <title>Giant virus diversity and host interactions through global metagenomics.</title>
        <authorList>
            <person name="Schulz F."/>
            <person name="Roux S."/>
            <person name="Paez-Espino D."/>
            <person name="Jungbluth S."/>
            <person name="Walsh D.A."/>
            <person name="Denef V.J."/>
            <person name="McMahon K.D."/>
            <person name="Konstantinidis K.T."/>
            <person name="Eloe-Fadrosh E.A."/>
            <person name="Kyrpides N.C."/>
            <person name="Woyke T."/>
        </authorList>
    </citation>
    <scope>NUCLEOTIDE SEQUENCE</scope>
    <source>
        <strain evidence="3">GVMAG-M-3300023109-53</strain>
    </source>
</reference>
<dbReference type="GO" id="GO:0005665">
    <property type="term" value="C:RNA polymerase II, core complex"/>
    <property type="evidence" value="ECO:0007669"/>
    <property type="project" value="TreeGrafter"/>
</dbReference>
<proteinExistence type="predicted"/>
<dbReference type="GO" id="GO:0042797">
    <property type="term" value="P:tRNA transcription by RNA polymerase III"/>
    <property type="evidence" value="ECO:0007669"/>
    <property type="project" value="TreeGrafter"/>
</dbReference>
<dbReference type="Gene3D" id="3.90.940.20">
    <property type="entry name" value="RPB5-like RNA polymerase subunit"/>
    <property type="match status" value="1"/>
</dbReference>
<dbReference type="PANTHER" id="PTHR10535">
    <property type="entry name" value="DNA-DIRECTED RNA POLYMERASES I, II, AND III SUBUNIT RPABC1"/>
    <property type="match status" value="1"/>
</dbReference>
<feature type="domain" description="RNA polymerase subunit H/Rpb5 C-terminal" evidence="2">
    <location>
        <begin position="136"/>
        <end position="209"/>
    </location>
</feature>
<evidence type="ECO:0000259" key="2">
    <source>
        <dbReference type="Pfam" id="PF01191"/>
    </source>
</evidence>
<dbReference type="GO" id="GO:0006362">
    <property type="term" value="P:transcription elongation by RNA polymerase I"/>
    <property type="evidence" value="ECO:0007669"/>
    <property type="project" value="TreeGrafter"/>
</dbReference>
<sequence length="211" mass="24768">MAQSSNTTALFKSRFNLLNLLKKQGYETKDYEEFSVNEVHIMNNNKQLDMLLSSPEDAESPKKVYVKYHLGKTLRRENINDYIDDLYTIENVLNKSDTLIIIMKQEPHEPLTAILNEIWEQEGIFIILFNLERLQFNILEHEYVPNHQIIEEQEIKFIKQRYNIRSNADLPDISRYDPVAQAIGLRPGQICKITRPSKTAITADYYRICSQ</sequence>
<dbReference type="GO" id="GO:0003899">
    <property type="term" value="F:DNA-directed RNA polymerase activity"/>
    <property type="evidence" value="ECO:0007669"/>
    <property type="project" value="InterPro"/>
</dbReference>
<dbReference type="GO" id="GO:0005736">
    <property type="term" value="C:RNA polymerase I complex"/>
    <property type="evidence" value="ECO:0007669"/>
    <property type="project" value="TreeGrafter"/>
</dbReference>
<dbReference type="InterPro" id="IPR000783">
    <property type="entry name" value="RNA_pol_subH/Rpb5_C"/>
</dbReference>
<name>A0A6C0CUU3_9ZZZZ</name>
<keyword evidence="1" id="KW-0804">Transcription</keyword>
<evidence type="ECO:0000256" key="1">
    <source>
        <dbReference type="ARBA" id="ARBA00023163"/>
    </source>
</evidence>
<dbReference type="GO" id="GO:0005666">
    <property type="term" value="C:RNA polymerase III complex"/>
    <property type="evidence" value="ECO:0007669"/>
    <property type="project" value="TreeGrafter"/>
</dbReference>
<evidence type="ECO:0000313" key="3">
    <source>
        <dbReference type="EMBL" id="QHT08606.1"/>
    </source>
</evidence>
<organism evidence="3">
    <name type="scientific">viral metagenome</name>
    <dbReference type="NCBI Taxonomy" id="1070528"/>
    <lineage>
        <taxon>unclassified sequences</taxon>
        <taxon>metagenomes</taxon>
        <taxon>organismal metagenomes</taxon>
    </lineage>
</organism>
<dbReference type="PIRSF" id="PIRSF000747">
    <property type="entry name" value="RPB5"/>
    <property type="match status" value="1"/>
</dbReference>
<dbReference type="InterPro" id="IPR014381">
    <property type="entry name" value="Arch_Rpo5/euc_Rpb5"/>
</dbReference>
<dbReference type="AlphaFoldDB" id="A0A6C0CUU3"/>
<protein>
    <recommendedName>
        <fullName evidence="2">RNA polymerase subunit H/Rpb5 C-terminal domain-containing protein</fullName>
    </recommendedName>
</protein>
<dbReference type="Pfam" id="PF01191">
    <property type="entry name" value="RNA_pol_Rpb5_C"/>
    <property type="match status" value="1"/>
</dbReference>
<dbReference type="PANTHER" id="PTHR10535:SF0">
    <property type="entry name" value="DNA-DIRECTED RNA POLYMERASES I, II, AND III SUBUNIT RPABC1"/>
    <property type="match status" value="1"/>
</dbReference>
<dbReference type="SUPFAM" id="SSF55287">
    <property type="entry name" value="RPB5-like RNA polymerase subunit"/>
    <property type="match status" value="1"/>
</dbReference>
<dbReference type="GO" id="GO:0003677">
    <property type="term" value="F:DNA binding"/>
    <property type="evidence" value="ECO:0007669"/>
    <property type="project" value="InterPro"/>
</dbReference>
<dbReference type="EMBL" id="MN739499">
    <property type="protein sequence ID" value="QHT08606.1"/>
    <property type="molecule type" value="Genomic_DNA"/>
</dbReference>
<dbReference type="GO" id="GO:0006366">
    <property type="term" value="P:transcription by RNA polymerase II"/>
    <property type="evidence" value="ECO:0007669"/>
    <property type="project" value="TreeGrafter"/>
</dbReference>
<accession>A0A6C0CUU3</accession>
<dbReference type="InterPro" id="IPR035913">
    <property type="entry name" value="RPB5-like_sf"/>
</dbReference>